<evidence type="ECO:0000313" key="3">
    <source>
        <dbReference type="Proteomes" id="UP001052739"/>
    </source>
</evidence>
<evidence type="ECO:0000313" key="2">
    <source>
        <dbReference type="EMBL" id="GHI19820.1"/>
    </source>
</evidence>
<dbReference type="Proteomes" id="UP001052739">
    <property type="component" value="Unassembled WGS sequence"/>
</dbReference>
<evidence type="ECO:0000256" key="1">
    <source>
        <dbReference type="SAM" id="SignalP"/>
    </source>
</evidence>
<dbReference type="RefSeq" id="WP_190225075.1">
    <property type="nucleotide sequence ID" value="NZ_BNBS01000085.1"/>
</dbReference>
<keyword evidence="1" id="KW-0732">Signal</keyword>
<gene>
    <name evidence="2" type="ORF">Shyd_11910</name>
</gene>
<name>A0ABQ3P479_9ACTN</name>
<organism evidence="2 3">
    <name type="scientific">Streptomyces hydrogenans</name>
    <dbReference type="NCBI Taxonomy" id="1873719"/>
    <lineage>
        <taxon>Bacteria</taxon>
        <taxon>Bacillati</taxon>
        <taxon>Actinomycetota</taxon>
        <taxon>Actinomycetes</taxon>
        <taxon>Kitasatosporales</taxon>
        <taxon>Streptomycetaceae</taxon>
        <taxon>Streptomyces</taxon>
    </lineage>
</organism>
<evidence type="ECO:0008006" key="4">
    <source>
        <dbReference type="Google" id="ProtNLM"/>
    </source>
</evidence>
<dbReference type="EMBL" id="BNDW01000004">
    <property type="protein sequence ID" value="GHI19820.1"/>
    <property type="molecule type" value="Genomic_DNA"/>
</dbReference>
<reference evidence="2" key="1">
    <citation type="submission" date="2024-05" db="EMBL/GenBank/DDBJ databases">
        <title>Whole genome shotgun sequence of Streptomyces hydrogenans NBRC 13475.</title>
        <authorList>
            <person name="Komaki H."/>
            <person name="Tamura T."/>
        </authorList>
    </citation>
    <scope>NUCLEOTIDE SEQUENCE</scope>
    <source>
        <strain evidence="2">NBRC 13475</strain>
    </source>
</reference>
<comment type="caution">
    <text evidence="2">The sequence shown here is derived from an EMBL/GenBank/DDBJ whole genome shotgun (WGS) entry which is preliminary data.</text>
</comment>
<proteinExistence type="predicted"/>
<accession>A0ABQ3P479</accession>
<dbReference type="PROSITE" id="PS51257">
    <property type="entry name" value="PROKAR_LIPOPROTEIN"/>
    <property type="match status" value="1"/>
</dbReference>
<keyword evidence="3" id="KW-1185">Reference proteome</keyword>
<feature type="signal peptide" evidence="1">
    <location>
        <begin position="1"/>
        <end position="22"/>
    </location>
</feature>
<feature type="chain" id="PRO_5047360473" description="DUF3558 domain-containing protein" evidence="1">
    <location>
        <begin position="23"/>
        <end position="176"/>
    </location>
</feature>
<protein>
    <recommendedName>
        <fullName evidence="4">DUF3558 domain-containing protein</fullName>
    </recommendedName>
</protein>
<sequence length="176" mass="18974">MKYTKAVAALALVLLASGCSQPAEEKRAFQVPSALCGTPVPVELLSPALPASGERIEEERKDGDGYFTCKVAVDGKSALTARWEWMKAGKTARSVAYDNPYRDLADVESEDKRYVYSGVGGVSRVTCEPVVAHRKGQAELFATIALSDREAPAPEMKKLLLAYAEALSDSSECVQK</sequence>